<organism evidence="10 11">
    <name type="scientific">Mycena sanguinolenta</name>
    <dbReference type="NCBI Taxonomy" id="230812"/>
    <lineage>
        <taxon>Eukaryota</taxon>
        <taxon>Fungi</taxon>
        <taxon>Dikarya</taxon>
        <taxon>Basidiomycota</taxon>
        <taxon>Agaricomycotina</taxon>
        <taxon>Agaricomycetes</taxon>
        <taxon>Agaricomycetidae</taxon>
        <taxon>Agaricales</taxon>
        <taxon>Marasmiineae</taxon>
        <taxon>Mycenaceae</taxon>
        <taxon>Mycena</taxon>
    </lineage>
</organism>
<dbReference type="Gene3D" id="1.25.40.180">
    <property type="match status" value="2"/>
</dbReference>
<dbReference type="SUPFAM" id="SSF48371">
    <property type="entry name" value="ARM repeat"/>
    <property type="match status" value="2"/>
</dbReference>
<dbReference type="FunFam" id="1.25.40.180:FF:000020">
    <property type="entry name" value="Eukaryotic translation initiation factor subunit"/>
    <property type="match status" value="1"/>
</dbReference>
<keyword evidence="4" id="KW-0396">Initiation factor</keyword>
<dbReference type="InterPro" id="IPR016024">
    <property type="entry name" value="ARM-type_fold"/>
</dbReference>
<sequence length="571" mass="62600">MPSSVEAPSVPIESPSSSTPSMTRSTSQSGAGSQLGRSKRGEARGSRPTFENPPTVQGTAAQRDRKAANAVVPETPAEFVDRKVRLLLNKLTMAKFDSISDQIIELANRSEKEKDGRTLIQVIRLVFDKATDGATWSETCARLCRKMMEQISPKVQDDHIKNAEGKPIVGGQLFRKYILNRCQEEFERGWVLTEVAVTAAATQALEDRAAMAAKATSRTGGTGVMPVPIGIGVYGDRSYAAQKARRRGLGTIKFIGELFKLRMLTERIMHECVKKLVGGDTENPQNEEIESLCMLLVTVGPLLDTPKARLHVDVYFSRMKEFSKNENLSWIVRCALQDVIDLRDRKWVATLQFPTPTTIASVPEAAAKEKESQDKEASQRTTSSSRGGSRPKEFPGPGAEGQTSVASYSAPRPPLTQRRRPIRRPRTKPAEREGTATTEANPTGPDNSEGEKEEAVTEMSKEDADKKITEDSKEFFAVRNLDGAEQWKARKALAQLVSELLARVVAKELCSADALEEGFVLLVEILEDIAIDTPKAPNNMALMMKAAFDGEQAARIAAKTTEPDSLLVLLS</sequence>
<evidence type="ECO:0000256" key="8">
    <source>
        <dbReference type="SAM" id="MobiDB-lite"/>
    </source>
</evidence>
<evidence type="ECO:0000256" key="2">
    <source>
        <dbReference type="ARBA" id="ARBA00005775"/>
    </source>
</evidence>
<dbReference type="Pfam" id="PF02854">
    <property type="entry name" value="MIF4G"/>
    <property type="match status" value="1"/>
</dbReference>
<gene>
    <name evidence="10" type="ORF">MSAN_01655500</name>
</gene>
<keyword evidence="11" id="KW-1185">Reference proteome</keyword>
<accession>A0A8H7CUH6</accession>
<feature type="compositionally biased region" description="Polar residues" evidence="8">
    <location>
        <begin position="435"/>
        <end position="446"/>
    </location>
</feature>
<dbReference type="InterPro" id="IPR003890">
    <property type="entry name" value="MIF4G-like_typ-3"/>
</dbReference>
<evidence type="ECO:0000256" key="7">
    <source>
        <dbReference type="ARBA" id="ARBA00022917"/>
    </source>
</evidence>
<dbReference type="PANTHER" id="PTHR23253">
    <property type="entry name" value="EUKARYOTIC TRANSLATION INITIATION FACTOR 4 GAMMA"/>
    <property type="match status" value="1"/>
</dbReference>
<dbReference type="EMBL" id="JACAZH010000014">
    <property type="protein sequence ID" value="KAF7350934.1"/>
    <property type="molecule type" value="Genomic_DNA"/>
</dbReference>
<dbReference type="GO" id="GO:0003729">
    <property type="term" value="F:mRNA binding"/>
    <property type="evidence" value="ECO:0007669"/>
    <property type="project" value="TreeGrafter"/>
</dbReference>
<dbReference type="AlphaFoldDB" id="A0A8H7CUH6"/>
<feature type="region of interest" description="Disordered" evidence="8">
    <location>
        <begin position="1"/>
        <end position="65"/>
    </location>
</feature>
<evidence type="ECO:0000313" key="10">
    <source>
        <dbReference type="EMBL" id="KAF7350934.1"/>
    </source>
</evidence>
<dbReference type="GO" id="GO:0010494">
    <property type="term" value="C:cytoplasmic stress granule"/>
    <property type="evidence" value="ECO:0007669"/>
    <property type="project" value="UniProtKB-ARBA"/>
</dbReference>
<feature type="compositionally biased region" description="Low complexity" evidence="8">
    <location>
        <begin position="1"/>
        <end position="29"/>
    </location>
</feature>
<dbReference type="SMART" id="SM00543">
    <property type="entry name" value="MIF4G"/>
    <property type="match status" value="1"/>
</dbReference>
<feature type="region of interest" description="Disordered" evidence="8">
    <location>
        <begin position="362"/>
        <end position="467"/>
    </location>
</feature>
<dbReference type="OrthoDB" id="514777at2759"/>
<evidence type="ECO:0000256" key="1">
    <source>
        <dbReference type="ARBA" id="ARBA00004496"/>
    </source>
</evidence>
<evidence type="ECO:0000259" key="9">
    <source>
        <dbReference type="SMART" id="SM00543"/>
    </source>
</evidence>
<keyword evidence="3" id="KW-0963">Cytoplasm</keyword>
<evidence type="ECO:0000313" key="11">
    <source>
        <dbReference type="Proteomes" id="UP000623467"/>
    </source>
</evidence>
<proteinExistence type="inferred from homology"/>
<protein>
    <recommendedName>
        <fullName evidence="9">MIF4G domain-containing protein</fullName>
    </recommendedName>
</protein>
<feature type="compositionally biased region" description="Basic and acidic residues" evidence="8">
    <location>
        <begin position="366"/>
        <end position="378"/>
    </location>
</feature>
<dbReference type="GO" id="GO:0016281">
    <property type="term" value="C:eukaryotic translation initiation factor 4F complex"/>
    <property type="evidence" value="ECO:0007669"/>
    <property type="project" value="TreeGrafter"/>
</dbReference>
<dbReference type="InterPro" id="IPR003891">
    <property type="entry name" value="Initiation_fac_eIF4g_MI"/>
</dbReference>
<evidence type="ECO:0000256" key="3">
    <source>
        <dbReference type="ARBA" id="ARBA00022490"/>
    </source>
</evidence>
<evidence type="ECO:0000256" key="6">
    <source>
        <dbReference type="ARBA" id="ARBA00022884"/>
    </source>
</evidence>
<keyword evidence="6" id="KW-0694">RNA-binding</keyword>
<keyword evidence="7" id="KW-0648">Protein biosynthesis</keyword>
<dbReference type="GO" id="GO:0003743">
    <property type="term" value="F:translation initiation factor activity"/>
    <property type="evidence" value="ECO:0007669"/>
    <property type="project" value="UniProtKB-KW"/>
</dbReference>
<feature type="domain" description="MIF4G" evidence="9">
    <location>
        <begin position="81"/>
        <end position="346"/>
    </location>
</feature>
<comment type="subcellular location">
    <subcellularLocation>
        <location evidence="1">Cytoplasm</location>
    </subcellularLocation>
</comment>
<dbReference type="Pfam" id="PF02847">
    <property type="entry name" value="MA3"/>
    <property type="match status" value="1"/>
</dbReference>
<evidence type="ECO:0000256" key="4">
    <source>
        <dbReference type="ARBA" id="ARBA00022540"/>
    </source>
</evidence>
<feature type="compositionally biased region" description="Basic residues" evidence="8">
    <location>
        <begin position="417"/>
        <end position="427"/>
    </location>
</feature>
<comment type="caution">
    <text evidence="10">The sequence shown here is derived from an EMBL/GenBank/DDBJ whole genome shotgun (WGS) entry which is preliminary data.</text>
</comment>
<name>A0A8H7CUH6_9AGAR</name>
<evidence type="ECO:0000256" key="5">
    <source>
        <dbReference type="ARBA" id="ARBA00022553"/>
    </source>
</evidence>
<comment type="similarity">
    <text evidence="2">Belongs to the eukaryotic initiation factor 4G family.</text>
</comment>
<dbReference type="PANTHER" id="PTHR23253:SF9">
    <property type="entry name" value="EUKARYOTIC TRANSLATION INITIATION FACTOR 4 GAMMA 2"/>
    <property type="match status" value="1"/>
</dbReference>
<reference evidence="10" key="1">
    <citation type="submission" date="2020-05" db="EMBL/GenBank/DDBJ databases">
        <title>Mycena genomes resolve the evolution of fungal bioluminescence.</title>
        <authorList>
            <person name="Tsai I.J."/>
        </authorList>
    </citation>
    <scope>NUCLEOTIDE SEQUENCE</scope>
    <source>
        <strain evidence="10">160909Yilan</strain>
    </source>
</reference>
<dbReference type="Proteomes" id="UP000623467">
    <property type="component" value="Unassembled WGS sequence"/>
</dbReference>
<feature type="compositionally biased region" description="Basic and acidic residues" evidence="8">
    <location>
        <begin position="449"/>
        <end position="467"/>
    </location>
</feature>
<keyword evidence="5" id="KW-0597">Phosphoprotein</keyword>